<evidence type="ECO:0000313" key="2">
    <source>
        <dbReference type="Proteomes" id="UP000239757"/>
    </source>
</evidence>
<accession>A0A2P5XVA8</accession>
<reference evidence="1 2" key="1">
    <citation type="submission" date="2015-01" db="EMBL/GenBank/DDBJ databases">
        <title>Genome of allotetraploid Gossypium barbadense reveals genomic plasticity and fiber elongation in cotton evolution.</title>
        <authorList>
            <person name="Chen X."/>
            <person name="Liu X."/>
            <person name="Zhao B."/>
            <person name="Zheng H."/>
            <person name="Hu Y."/>
            <person name="Lu G."/>
            <person name="Yang C."/>
            <person name="Chen J."/>
            <person name="Shan C."/>
            <person name="Zhang L."/>
            <person name="Zhou Y."/>
            <person name="Wang L."/>
            <person name="Guo W."/>
            <person name="Bai Y."/>
            <person name="Ruan J."/>
            <person name="Shangguan X."/>
            <person name="Mao Y."/>
            <person name="Jiang J."/>
            <person name="Zhu Y."/>
            <person name="Lei J."/>
            <person name="Kang H."/>
            <person name="Chen S."/>
            <person name="He X."/>
            <person name="Wang R."/>
            <person name="Wang Y."/>
            <person name="Chen J."/>
            <person name="Wang L."/>
            <person name="Yu S."/>
            <person name="Wang B."/>
            <person name="Wei J."/>
            <person name="Song S."/>
            <person name="Lu X."/>
            <person name="Gao Z."/>
            <person name="Gu W."/>
            <person name="Deng X."/>
            <person name="Ma D."/>
            <person name="Wang S."/>
            <person name="Liang W."/>
            <person name="Fang L."/>
            <person name="Cai C."/>
            <person name="Zhu X."/>
            <person name="Zhou B."/>
            <person name="Zhang Y."/>
            <person name="Chen Z."/>
            <person name="Xu S."/>
            <person name="Zhu R."/>
            <person name="Wang S."/>
            <person name="Zhang T."/>
            <person name="Zhao G."/>
        </authorList>
    </citation>
    <scope>NUCLEOTIDE SEQUENCE [LARGE SCALE GENOMIC DNA]</scope>
    <source>
        <strain evidence="2">cv. Xinhai21</strain>
        <tissue evidence="1">Leaf</tissue>
    </source>
</reference>
<evidence type="ECO:0000313" key="1">
    <source>
        <dbReference type="EMBL" id="PPS07253.1"/>
    </source>
</evidence>
<dbReference type="Proteomes" id="UP000239757">
    <property type="component" value="Unassembled WGS sequence"/>
</dbReference>
<proteinExistence type="predicted"/>
<dbReference type="EMBL" id="KZ664164">
    <property type="protein sequence ID" value="PPS07253.1"/>
    <property type="molecule type" value="Genomic_DNA"/>
</dbReference>
<dbReference type="AlphaFoldDB" id="A0A2P5XVA8"/>
<organism evidence="1 2">
    <name type="scientific">Gossypium barbadense</name>
    <name type="common">Sea Island cotton</name>
    <name type="synonym">Hibiscus barbadensis</name>
    <dbReference type="NCBI Taxonomy" id="3634"/>
    <lineage>
        <taxon>Eukaryota</taxon>
        <taxon>Viridiplantae</taxon>
        <taxon>Streptophyta</taxon>
        <taxon>Embryophyta</taxon>
        <taxon>Tracheophyta</taxon>
        <taxon>Spermatophyta</taxon>
        <taxon>Magnoliopsida</taxon>
        <taxon>eudicotyledons</taxon>
        <taxon>Gunneridae</taxon>
        <taxon>Pentapetalae</taxon>
        <taxon>rosids</taxon>
        <taxon>malvids</taxon>
        <taxon>Malvales</taxon>
        <taxon>Malvaceae</taxon>
        <taxon>Malvoideae</taxon>
        <taxon>Gossypium</taxon>
    </lineage>
</organism>
<gene>
    <name evidence="1" type="ORF">GOBAR_AA13393</name>
</gene>
<sequence>MGYRRSLAVKCHGGLGELPIVQDVATGSRSGHGLDAIVLRTTKSVYGGGVMDGSSLRVMVHGGRWRIEIGLNGQGVCHLLVYYQMLLSPFATNNKFLPFPVQYRSRVVVRYGPGNFRYCVDITRNVFCATTLRHLLPPSREEGWVEGRLDYASASSWYMLMSKIGRVRLKKNYYRRILDEGIMEGSLKIGF</sequence>
<name>A0A2P5XVA8_GOSBA</name>
<protein>
    <submittedName>
        <fullName evidence="1">Uncharacterized protein</fullName>
    </submittedName>
</protein>